<dbReference type="Proteomes" id="UP001500582">
    <property type="component" value="Unassembled WGS sequence"/>
</dbReference>
<organism evidence="1 2">
    <name type="scientific">Mucilaginibacter gynuensis</name>
    <dbReference type="NCBI Taxonomy" id="1302236"/>
    <lineage>
        <taxon>Bacteria</taxon>
        <taxon>Pseudomonadati</taxon>
        <taxon>Bacteroidota</taxon>
        <taxon>Sphingobacteriia</taxon>
        <taxon>Sphingobacteriales</taxon>
        <taxon>Sphingobacteriaceae</taxon>
        <taxon>Mucilaginibacter</taxon>
    </lineage>
</organism>
<name>A0ABP8GCB5_9SPHI</name>
<reference evidence="2" key="1">
    <citation type="journal article" date="2019" name="Int. J. Syst. Evol. Microbiol.">
        <title>The Global Catalogue of Microorganisms (GCM) 10K type strain sequencing project: providing services to taxonomists for standard genome sequencing and annotation.</title>
        <authorList>
            <consortium name="The Broad Institute Genomics Platform"/>
            <consortium name="The Broad Institute Genome Sequencing Center for Infectious Disease"/>
            <person name="Wu L."/>
            <person name="Ma J."/>
        </authorList>
    </citation>
    <scope>NUCLEOTIDE SEQUENCE [LARGE SCALE GENOMIC DNA]</scope>
    <source>
        <strain evidence="2">JCM 17705</strain>
    </source>
</reference>
<evidence type="ECO:0000313" key="1">
    <source>
        <dbReference type="EMBL" id="GAA4321659.1"/>
    </source>
</evidence>
<comment type="caution">
    <text evidence="1">The sequence shown here is derived from an EMBL/GenBank/DDBJ whole genome shotgun (WGS) entry which is preliminary data.</text>
</comment>
<dbReference type="EMBL" id="BAABFT010000004">
    <property type="protein sequence ID" value="GAA4321659.1"/>
    <property type="molecule type" value="Genomic_DNA"/>
</dbReference>
<protein>
    <submittedName>
        <fullName evidence="1">Uncharacterized protein</fullName>
    </submittedName>
</protein>
<proteinExistence type="predicted"/>
<evidence type="ECO:0000313" key="2">
    <source>
        <dbReference type="Proteomes" id="UP001500582"/>
    </source>
</evidence>
<keyword evidence="2" id="KW-1185">Reference proteome</keyword>
<gene>
    <name evidence="1" type="ORF">GCM10023149_21610</name>
</gene>
<accession>A0ABP8GCB5</accession>
<sequence>MGKLEHRFEVGQYPHHDWECCKYRVFENGSYLASFEPDAQAFLHISQNPGNVEEQLLHLLADKIEKHHPPGINENIKS</sequence>